<accession>E4U3P6</accession>
<geneLocation type="plasmid" evidence="1 2">
    <name>pSULKU01</name>
</geneLocation>
<organism evidence="1 2">
    <name type="scientific">Sulfuricurvum kujiense (strain ATCC BAA-921 / DSM 16994 / JCM 11577 / YK-1)</name>
    <dbReference type="NCBI Taxonomy" id="709032"/>
    <lineage>
        <taxon>Bacteria</taxon>
        <taxon>Pseudomonadati</taxon>
        <taxon>Campylobacterota</taxon>
        <taxon>Epsilonproteobacteria</taxon>
        <taxon>Campylobacterales</taxon>
        <taxon>Sulfurimonadaceae</taxon>
        <taxon>Sulfuricurvum</taxon>
    </lineage>
</organism>
<dbReference type="EMBL" id="CP002356">
    <property type="protein sequence ID" value="ADR35312.1"/>
    <property type="molecule type" value="Genomic_DNA"/>
</dbReference>
<gene>
    <name evidence="1" type="ordered locus">Sulku_2662</name>
</gene>
<reference evidence="1 2" key="1">
    <citation type="journal article" date="2012" name="Stand. Genomic Sci.">
        <title>Complete genome sequence of the sulfur compounds oxidizing chemolithoautotroph Sulfuricurvum kujiense type strain (YK-1(T)).</title>
        <authorList>
            <person name="Han C."/>
            <person name="Kotsyurbenko O."/>
            <person name="Chertkov O."/>
            <person name="Held B."/>
            <person name="Lapidus A."/>
            <person name="Nolan M."/>
            <person name="Lucas S."/>
            <person name="Hammon N."/>
            <person name="Deshpande S."/>
            <person name="Cheng J.F."/>
            <person name="Tapia R."/>
            <person name="Goodwin L.A."/>
            <person name="Pitluck S."/>
            <person name="Liolios K."/>
            <person name="Pagani I."/>
            <person name="Ivanova N."/>
            <person name="Mavromatis K."/>
            <person name="Mikhailova N."/>
            <person name="Pati A."/>
            <person name="Chen A."/>
            <person name="Palaniappan K."/>
            <person name="Land M."/>
            <person name="Hauser L."/>
            <person name="Chang Y.J."/>
            <person name="Jeffries C.D."/>
            <person name="Brambilla E.M."/>
            <person name="Rohde M."/>
            <person name="Spring S."/>
            <person name="Sikorski J."/>
            <person name="Goker M."/>
            <person name="Woyke T."/>
            <person name="Bristow J."/>
            <person name="Eisen J.A."/>
            <person name="Markowitz V."/>
            <person name="Hugenholtz P."/>
            <person name="Kyrpides N.C."/>
            <person name="Klenk H.P."/>
            <person name="Detter J.C."/>
        </authorList>
    </citation>
    <scope>NUCLEOTIDE SEQUENCE [LARGE SCALE GENOMIC DNA]</scope>
    <source>
        <strain evidence="2">ATCC BAA-921 / DSM 16994 / JCM 11577 / YK-1</strain>
    </source>
</reference>
<proteinExistence type="predicted"/>
<name>E4U3P6_SULKY</name>
<protein>
    <submittedName>
        <fullName evidence="1">Uncharacterized protein</fullName>
    </submittedName>
</protein>
<sequence length="52" mass="6242">MDRLTIVYVNGYEEIYNILQHNVLDPSLYMLHFKQLIENNMLNSLLIITLFK</sequence>
<keyword evidence="1" id="KW-0614">Plasmid</keyword>
<dbReference type="Proteomes" id="UP000008721">
    <property type="component" value="Plasmid pSULKU01"/>
</dbReference>
<dbReference type="AlphaFoldDB" id="E4U3P6"/>
<dbReference type="KEGG" id="sku:Sulku_2662"/>
<evidence type="ECO:0000313" key="1">
    <source>
        <dbReference type="EMBL" id="ADR35312.1"/>
    </source>
</evidence>
<evidence type="ECO:0000313" key="2">
    <source>
        <dbReference type="Proteomes" id="UP000008721"/>
    </source>
</evidence>
<dbReference type="HOGENOM" id="CLU_3085505_0_0_7"/>
<keyword evidence="2" id="KW-1185">Reference proteome</keyword>